<evidence type="ECO:0008006" key="4">
    <source>
        <dbReference type="Google" id="ProtNLM"/>
    </source>
</evidence>
<keyword evidence="3" id="KW-1185">Reference proteome</keyword>
<sequence length="822" mass="92677">MPLDQLPDELLLQVALRLPDSATPKHLKNLSLTSRKLRPIAQEALHTTARLAISCGCHPKVNAVVKLLRTLLDRPDLASKVKTLRFRAVRKRVERLYAESGFELIAFRDRCISKLEELGYRSNHAWWRSINNCIESAFGGLLLALLPNLIDLDFWIKDHQRGPPSSECITGMWGSTAPPEAIIHGWKNIRHLVTGDTSMLKCDIEFDKLATLDLRTVSIGTVLRLNGPGSLQGAENVTDLALTVSVQFADRPLVEKAEIEFSDLLDALACRALKSLKLQFINDGYHIGDDLSTELNTGYFLEQLGSVQMTLETLSITLETTEDDGELDWLIDMCQHPAKSLKHFIALKSLTIPQSFIFDGRTSSWNVEDNCQPNELPPKLEQLELLFPHEFVEEWAQGFLSENFYTTSSPAPAWEFVAGKRTLKKLTLTCREDVGNGIGVSYFTDEVNEIWWTLSTEYGIEAEVHDQQRDTKENLAGLYENQSFNVEDSDTGDEDVDEEDWEDGEEDARPSIEPSPSTSDKPVPGLSDQTIILAFLRSIAKHSFGRTAEQVGMALNWRVKRVDKAVEDLSNDGNVDLRPEGALLPTIHFVSASEELLEHDRAYGPRAHSAHAERLTDWPRHPRPDDVAQHRIALLRCLRDLPQPGTKNGLTESELNDELKLDVKLMQDAMFQLLDAGFIEPRRNSDGAQTVAFKRESDELKKEDLDNGGGYTSEFSSVALTDQTRILNFLRLLHHTGRTPEGTPAEQISEAMDIPFCRVTQAVARLLQDGNIRLSNPSLRPQRYSFVRESEEMLRQDSLKEELLRESDGWETDDSMPELEEY</sequence>
<comment type="caution">
    <text evidence="2">The sequence shown here is derived from an EMBL/GenBank/DDBJ whole genome shotgun (WGS) entry which is preliminary data.</text>
</comment>
<evidence type="ECO:0000256" key="1">
    <source>
        <dbReference type="SAM" id="MobiDB-lite"/>
    </source>
</evidence>
<feature type="region of interest" description="Disordered" evidence="1">
    <location>
        <begin position="798"/>
        <end position="822"/>
    </location>
</feature>
<organism evidence="2 3">
    <name type="scientific">Didymella heteroderae</name>
    <dbReference type="NCBI Taxonomy" id="1769908"/>
    <lineage>
        <taxon>Eukaryota</taxon>
        <taxon>Fungi</taxon>
        <taxon>Dikarya</taxon>
        <taxon>Ascomycota</taxon>
        <taxon>Pezizomycotina</taxon>
        <taxon>Dothideomycetes</taxon>
        <taxon>Pleosporomycetidae</taxon>
        <taxon>Pleosporales</taxon>
        <taxon>Pleosporineae</taxon>
        <taxon>Didymellaceae</taxon>
        <taxon>Didymella</taxon>
    </lineage>
</organism>
<dbReference type="OrthoDB" id="3750626at2759"/>
<name>A0A9P4WJZ2_9PLEO</name>
<evidence type="ECO:0000313" key="3">
    <source>
        <dbReference type="Proteomes" id="UP000758155"/>
    </source>
</evidence>
<dbReference type="EMBL" id="SWKV01000069">
    <property type="protein sequence ID" value="KAF3034318.1"/>
    <property type="molecule type" value="Genomic_DNA"/>
</dbReference>
<protein>
    <recommendedName>
        <fullName evidence="4">F-box domain-containing protein</fullName>
    </recommendedName>
</protein>
<gene>
    <name evidence="2" type="ORF">E8E12_004601</name>
</gene>
<evidence type="ECO:0000313" key="2">
    <source>
        <dbReference type="EMBL" id="KAF3034318.1"/>
    </source>
</evidence>
<feature type="compositionally biased region" description="Basic and acidic residues" evidence="1">
    <location>
        <begin position="798"/>
        <end position="808"/>
    </location>
</feature>
<dbReference type="Proteomes" id="UP000758155">
    <property type="component" value="Unassembled WGS sequence"/>
</dbReference>
<proteinExistence type="predicted"/>
<feature type="compositionally biased region" description="Acidic residues" evidence="1">
    <location>
        <begin position="487"/>
        <end position="506"/>
    </location>
</feature>
<reference evidence="2" key="1">
    <citation type="submission" date="2019-04" db="EMBL/GenBank/DDBJ databases">
        <title>Sequencing of skin fungus with MAO and IRED activity.</title>
        <authorList>
            <person name="Marsaioli A.J."/>
            <person name="Bonatto J.M.C."/>
            <person name="Reis Junior O."/>
        </authorList>
    </citation>
    <scope>NUCLEOTIDE SEQUENCE</scope>
    <source>
        <strain evidence="2">28M1</strain>
    </source>
</reference>
<dbReference type="AlphaFoldDB" id="A0A9P4WJZ2"/>
<feature type="compositionally biased region" description="Acidic residues" evidence="1">
    <location>
        <begin position="809"/>
        <end position="822"/>
    </location>
</feature>
<accession>A0A9P4WJZ2</accession>
<feature type="region of interest" description="Disordered" evidence="1">
    <location>
        <begin position="479"/>
        <end position="525"/>
    </location>
</feature>
<dbReference type="CDD" id="cd09917">
    <property type="entry name" value="F-box_SF"/>
    <property type="match status" value="1"/>
</dbReference>